<sequence length="56" mass="6446">SDYQPRSMEGFDSLLRPEEIPLPSHAATATPFDEKTRKEMVDHPLTTPIREDVDDY</sequence>
<feature type="compositionally biased region" description="Basic and acidic residues" evidence="1">
    <location>
        <begin position="32"/>
        <end position="42"/>
    </location>
</feature>
<name>X0YJF6_9ZZZZ</name>
<evidence type="ECO:0000313" key="2">
    <source>
        <dbReference type="EMBL" id="GAG48708.1"/>
    </source>
</evidence>
<reference evidence="2" key="1">
    <citation type="journal article" date="2014" name="Front. Microbiol.">
        <title>High frequency of phylogenetically diverse reductive dehalogenase-homologous genes in deep subseafloor sedimentary metagenomes.</title>
        <authorList>
            <person name="Kawai M."/>
            <person name="Futagami T."/>
            <person name="Toyoda A."/>
            <person name="Takaki Y."/>
            <person name="Nishi S."/>
            <person name="Hori S."/>
            <person name="Arai W."/>
            <person name="Tsubouchi T."/>
            <person name="Morono Y."/>
            <person name="Uchiyama I."/>
            <person name="Ito T."/>
            <person name="Fujiyama A."/>
            <person name="Inagaki F."/>
            <person name="Takami H."/>
        </authorList>
    </citation>
    <scope>NUCLEOTIDE SEQUENCE</scope>
    <source>
        <strain evidence="2">Expedition CK06-06</strain>
    </source>
</reference>
<comment type="caution">
    <text evidence="2">The sequence shown here is derived from an EMBL/GenBank/DDBJ whole genome shotgun (WGS) entry which is preliminary data.</text>
</comment>
<organism evidence="2">
    <name type="scientific">marine sediment metagenome</name>
    <dbReference type="NCBI Taxonomy" id="412755"/>
    <lineage>
        <taxon>unclassified sequences</taxon>
        <taxon>metagenomes</taxon>
        <taxon>ecological metagenomes</taxon>
    </lineage>
</organism>
<accession>X0YJF6</accession>
<protein>
    <submittedName>
        <fullName evidence="2">Uncharacterized protein</fullName>
    </submittedName>
</protein>
<gene>
    <name evidence="2" type="ORF">S01H1_82270</name>
</gene>
<dbReference type="EMBL" id="BARS01055758">
    <property type="protein sequence ID" value="GAG48708.1"/>
    <property type="molecule type" value="Genomic_DNA"/>
</dbReference>
<proteinExistence type="predicted"/>
<feature type="region of interest" description="Disordered" evidence="1">
    <location>
        <begin position="1"/>
        <end position="56"/>
    </location>
</feature>
<evidence type="ECO:0000256" key="1">
    <source>
        <dbReference type="SAM" id="MobiDB-lite"/>
    </source>
</evidence>
<feature type="non-terminal residue" evidence="2">
    <location>
        <position position="1"/>
    </location>
</feature>
<dbReference type="AlphaFoldDB" id="X0YJF6"/>